<keyword evidence="7" id="KW-0675">Receptor</keyword>
<dbReference type="InterPro" id="IPR029016">
    <property type="entry name" value="GAF-like_dom_sf"/>
</dbReference>
<keyword evidence="2" id="KW-0600">Photoreceptor protein</keyword>
<dbReference type="PANTHER" id="PTHR47876">
    <property type="entry name" value="OS08G0260000 PROTEIN"/>
    <property type="match status" value="1"/>
</dbReference>
<dbReference type="InterPro" id="IPR035965">
    <property type="entry name" value="PAS-like_dom_sf"/>
</dbReference>
<dbReference type="InterPro" id="IPR000014">
    <property type="entry name" value="PAS"/>
</dbReference>
<feature type="domain" description="Phytochrome chromophore attachment site" evidence="8">
    <location>
        <begin position="162"/>
        <end position="322"/>
    </location>
</feature>
<dbReference type="GO" id="GO:0009584">
    <property type="term" value="P:detection of visible light"/>
    <property type="evidence" value="ECO:0007669"/>
    <property type="project" value="InterPro"/>
</dbReference>
<feature type="domain" description="PAS" evidence="10">
    <location>
        <begin position="543"/>
        <end position="612"/>
    </location>
</feature>
<dbReference type="Pfam" id="PF00360">
    <property type="entry name" value="PHY"/>
    <property type="match status" value="1"/>
</dbReference>
<dbReference type="Gene3D" id="3.30.450.40">
    <property type="match status" value="1"/>
</dbReference>
<dbReference type="Gene3D" id="3.30.565.10">
    <property type="entry name" value="Histidine kinase-like ATPase, C-terminal domain"/>
    <property type="match status" value="1"/>
</dbReference>
<keyword evidence="3" id="KW-0716">Sensory transduction</keyword>
<dbReference type="PROSITE" id="PS50112">
    <property type="entry name" value="PAS"/>
    <property type="match status" value="2"/>
</dbReference>
<dbReference type="SMART" id="SM00388">
    <property type="entry name" value="HisKA"/>
    <property type="match status" value="1"/>
</dbReference>
<dbReference type="AlphaFoldDB" id="A0A7J0G5W4"/>
<dbReference type="SMART" id="SM00065">
    <property type="entry name" value="GAF"/>
    <property type="match status" value="1"/>
</dbReference>
<evidence type="ECO:0000256" key="6">
    <source>
        <dbReference type="ARBA" id="ARBA00023163"/>
    </source>
</evidence>
<dbReference type="Gene3D" id="3.30.450.20">
    <property type="entry name" value="PAS domain"/>
    <property type="match status" value="2"/>
</dbReference>
<evidence type="ECO:0000313" key="11">
    <source>
        <dbReference type="EMBL" id="GFZ06183.1"/>
    </source>
</evidence>
<dbReference type="Gene3D" id="3.30.450.270">
    <property type="match status" value="1"/>
</dbReference>
<feature type="domain" description="PAS" evidence="10">
    <location>
        <begin position="775"/>
        <end position="827"/>
    </location>
</feature>
<dbReference type="InterPro" id="IPR003018">
    <property type="entry name" value="GAF"/>
</dbReference>
<keyword evidence="12" id="KW-1185">Reference proteome</keyword>
<dbReference type="InterPro" id="IPR043150">
    <property type="entry name" value="Phytochrome_PHY_sf"/>
</dbReference>
<dbReference type="InterPro" id="IPR003661">
    <property type="entry name" value="HisK_dim/P_dom"/>
</dbReference>
<evidence type="ECO:0000256" key="4">
    <source>
        <dbReference type="ARBA" id="ARBA00022991"/>
    </source>
</evidence>
<evidence type="ECO:0000259" key="9">
    <source>
        <dbReference type="PROSITE" id="PS50109"/>
    </source>
</evidence>
<dbReference type="SMART" id="SM00387">
    <property type="entry name" value="HATPase_c"/>
    <property type="match status" value="1"/>
</dbReference>
<evidence type="ECO:0000313" key="12">
    <source>
        <dbReference type="Proteomes" id="UP000585474"/>
    </source>
</evidence>
<proteinExistence type="inferred from homology"/>
<evidence type="ECO:0000256" key="1">
    <source>
        <dbReference type="ARBA" id="ARBA00008235"/>
    </source>
</evidence>
<dbReference type="SUPFAM" id="SSF55785">
    <property type="entry name" value="PYP-like sensor domain (PAS domain)"/>
    <property type="match status" value="3"/>
</dbReference>
<dbReference type="PROSITE" id="PS00245">
    <property type="entry name" value="PHYTOCHROME_1"/>
    <property type="match status" value="1"/>
</dbReference>
<comment type="similarity">
    <text evidence="1">Belongs to the phytochrome family.</text>
</comment>
<dbReference type="PROSITE" id="PS50109">
    <property type="entry name" value="HIS_KIN"/>
    <property type="match status" value="1"/>
</dbReference>
<evidence type="ECO:0000256" key="2">
    <source>
        <dbReference type="ARBA" id="ARBA00022543"/>
    </source>
</evidence>
<dbReference type="SMART" id="SM00091">
    <property type="entry name" value="PAS"/>
    <property type="match status" value="2"/>
</dbReference>
<feature type="domain" description="Histidine kinase" evidence="9">
    <location>
        <begin position="849"/>
        <end position="1068"/>
    </location>
</feature>
<keyword evidence="5" id="KW-0805">Transcription regulation</keyword>
<dbReference type="PANTHER" id="PTHR47876:SF3">
    <property type="entry name" value="PHYTOCHROME 1"/>
    <property type="match status" value="1"/>
</dbReference>
<keyword evidence="6" id="KW-0804">Transcription</keyword>
<keyword evidence="4" id="KW-0157">Chromophore</keyword>
<dbReference type="InterPro" id="IPR013767">
    <property type="entry name" value="PAS_fold"/>
</dbReference>
<dbReference type="Pfam" id="PF00512">
    <property type="entry name" value="HisKA"/>
    <property type="match status" value="1"/>
</dbReference>
<reference evidence="11 12" key="1">
    <citation type="submission" date="2019-07" db="EMBL/GenBank/DDBJ databases">
        <title>De Novo Assembly of kiwifruit Actinidia rufa.</title>
        <authorList>
            <person name="Sugita-Konishi S."/>
            <person name="Sato K."/>
            <person name="Mori E."/>
            <person name="Abe Y."/>
            <person name="Kisaki G."/>
            <person name="Hamano K."/>
            <person name="Suezawa K."/>
            <person name="Otani M."/>
            <person name="Fukuda T."/>
            <person name="Manabe T."/>
            <person name="Gomi K."/>
            <person name="Tabuchi M."/>
            <person name="Akimitsu K."/>
            <person name="Kataoka I."/>
        </authorList>
    </citation>
    <scope>NUCLEOTIDE SEQUENCE [LARGE SCALE GENOMIC DNA]</scope>
    <source>
        <strain evidence="12">cv. Fuchu</strain>
    </source>
</reference>
<dbReference type="Pfam" id="PF08446">
    <property type="entry name" value="PAS_2"/>
    <property type="match status" value="1"/>
</dbReference>
<dbReference type="OrthoDB" id="2015534at2759"/>
<comment type="caution">
    <text evidence="11">The sequence shown here is derived from an EMBL/GenBank/DDBJ whole genome shotgun (WGS) entry which is preliminary data.</text>
</comment>
<dbReference type="Proteomes" id="UP000585474">
    <property type="component" value="Unassembled WGS sequence"/>
</dbReference>
<dbReference type="SUPFAM" id="SSF55781">
    <property type="entry name" value="GAF domain-like"/>
    <property type="match status" value="2"/>
</dbReference>
<dbReference type="PROSITE" id="PS50046">
    <property type="entry name" value="PHYTOCHROME_2"/>
    <property type="match status" value="1"/>
</dbReference>
<dbReference type="InterPro" id="IPR036890">
    <property type="entry name" value="HATPase_C_sf"/>
</dbReference>
<evidence type="ECO:0000259" key="8">
    <source>
        <dbReference type="PROSITE" id="PS50046"/>
    </source>
</evidence>
<dbReference type="PRINTS" id="PR01033">
    <property type="entry name" value="PHYTOCHROME"/>
</dbReference>
<dbReference type="FunFam" id="3.30.450.270:FF:000001">
    <property type="entry name" value="Phytochrome"/>
    <property type="match status" value="1"/>
</dbReference>
<evidence type="ECO:0000259" key="10">
    <source>
        <dbReference type="PROSITE" id="PS50112"/>
    </source>
</evidence>
<protein>
    <submittedName>
        <fullName evidence="11">Phytochrome E</fullName>
    </submittedName>
</protein>
<dbReference type="NCBIfam" id="TIGR00229">
    <property type="entry name" value="sensory_box"/>
    <property type="match status" value="1"/>
</dbReference>
<dbReference type="Pfam" id="PF02518">
    <property type="entry name" value="HATPase_c"/>
    <property type="match status" value="1"/>
</dbReference>
<sequence length="1073" mass="118962">MNPNKAIDQYNADAGLLAEFEQSAESGKSFNYSKSVTHAPKVVPEEQITAYLSKIQRGGLIQSFGCMLAIEEPTFKIISYSENCFDLLGLGNVFESEESRGLIGVDARTLFSPSSVASLVKAVSSREISISGDPALPLVGAVQSQKLVVRAISRLQSLPGGDIGVLCDTIVEEVGQLTGYDRVMVYKFHDDGHGEVISETRRSDLEPYLGLHYPATDIPQAARFLFMQNRVRIICDCQANPVRVVQSEELEQPLSLVNSTLRSPHSCHMQYMVNMGSIASLVLAVVIDDNETMKLWGLVACHHTSPRFVPSPLRYACEFLMKAFGLQLYMGLQLVSQLAEKKLIWMQTMLCDMLLRDAPYGIVTHSPSMMDLVKCDGAALYYSGKCWLLGVSPTESQIKDITEWLLNNHKDSTGLSTDSLADAGYPGASLLGDAVCGMTTAKITSKDFLFWFRSHTVKEVKWGGAMHHPKDEDDSEKMHPRSSFKAFLEVVRSRSLPWKISEINAIQSLQLIMRDSFQDIEDKGLEAMINGSGLQGVDELSSVACEMGRLIETASAPIFGVDSTGFINGWNAKIAELTGLQSSKAMGKSLFDEVVQEDSRVIAENVISRALQVLHRHSTLPSETRTAKPPNSNPEINHGLHDLFCGASILLVLWVCAMIDVGCGGSVPREREEECLVVGAGCWSKGREVVGGVCRGEMTEGVDTQVAEKDEKGEGVNPMWDSFCCSLSPSNIVVFIPVPVLVGITKNNIVGVCFVGQDITPEKIVLDKFIRLQRDYKAIVQSLNPLIPPIFASDENACCSEWNAAMEKLTGWMRHEIIGKMLPGEIFGVSAFGNKQENGERLPRLELAYIRQEMKNPVNGLRFIHKLLESTAVSEDQKQLLETSDACERQIISIIEDLDLEKIQDGSMELNMEEFLLGNVIDAIVCQVMNLVKEKNLQLVHEIPDEIKTLYLFGDQVKLQLVLSDFLMNMTRYAPSPNGWVEIKVSPGLKLIQDGDEYVQLQIRITHPGQGLPSALTEDMFEGRNQWTMPEGLGLNLSRKLLNMMNGHVHYAKEQDRCYFLIDLELRKTRQGE</sequence>
<dbReference type="EMBL" id="BJWL01000018">
    <property type="protein sequence ID" value="GFZ06183.1"/>
    <property type="molecule type" value="Genomic_DNA"/>
</dbReference>
<dbReference type="InterPro" id="IPR003594">
    <property type="entry name" value="HATPase_dom"/>
</dbReference>
<evidence type="ECO:0000256" key="7">
    <source>
        <dbReference type="ARBA" id="ARBA00023170"/>
    </source>
</evidence>
<dbReference type="GO" id="GO:0006355">
    <property type="term" value="P:regulation of DNA-templated transcription"/>
    <property type="evidence" value="ECO:0007669"/>
    <property type="project" value="InterPro"/>
</dbReference>
<dbReference type="InterPro" id="IPR013516">
    <property type="entry name" value="Phyto_chromo_BS"/>
</dbReference>
<dbReference type="Pfam" id="PF01590">
    <property type="entry name" value="GAF"/>
    <property type="match status" value="1"/>
</dbReference>
<name>A0A7J0G5W4_9ERIC</name>
<dbReference type="GO" id="GO:0009881">
    <property type="term" value="F:photoreceptor activity"/>
    <property type="evidence" value="ECO:0007669"/>
    <property type="project" value="UniProtKB-KW"/>
</dbReference>
<dbReference type="SUPFAM" id="SSF55874">
    <property type="entry name" value="ATPase domain of HSP90 chaperone/DNA topoisomerase II/histidine kinase"/>
    <property type="match status" value="1"/>
</dbReference>
<dbReference type="InterPro" id="IPR001294">
    <property type="entry name" value="Phytochrome"/>
</dbReference>
<dbReference type="CDD" id="cd16932">
    <property type="entry name" value="HATPase_Phy-like"/>
    <property type="match status" value="1"/>
</dbReference>
<dbReference type="GO" id="GO:0000155">
    <property type="term" value="F:phosphorelay sensor kinase activity"/>
    <property type="evidence" value="ECO:0007669"/>
    <property type="project" value="InterPro"/>
</dbReference>
<organism evidence="11 12">
    <name type="scientific">Actinidia rufa</name>
    <dbReference type="NCBI Taxonomy" id="165716"/>
    <lineage>
        <taxon>Eukaryota</taxon>
        <taxon>Viridiplantae</taxon>
        <taxon>Streptophyta</taxon>
        <taxon>Embryophyta</taxon>
        <taxon>Tracheophyta</taxon>
        <taxon>Spermatophyta</taxon>
        <taxon>Magnoliopsida</taxon>
        <taxon>eudicotyledons</taxon>
        <taxon>Gunneridae</taxon>
        <taxon>Pentapetalae</taxon>
        <taxon>asterids</taxon>
        <taxon>Ericales</taxon>
        <taxon>Actinidiaceae</taxon>
        <taxon>Actinidia</taxon>
    </lineage>
</organism>
<dbReference type="Pfam" id="PF00989">
    <property type="entry name" value="PAS"/>
    <property type="match status" value="2"/>
</dbReference>
<dbReference type="CDD" id="cd00130">
    <property type="entry name" value="PAS"/>
    <property type="match status" value="1"/>
</dbReference>
<gene>
    <name evidence="11" type="ORF">Acr_18g0003530</name>
</gene>
<evidence type="ECO:0000256" key="5">
    <source>
        <dbReference type="ARBA" id="ARBA00023015"/>
    </source>
</evidence>
<dbReference type="InterPro" id="IPR016132">
    <property type="entry name" value="Phyto_chromo_attachment"/>
</dbReference>
<accession>A0A7J0G5W4</accession>
<dbReference type="InterPro" id="IPR013654">
    <property type="entry name" value="PAS_2"/>
</dbReference>
<dbReference type="CDD" id="cd00082">
    <property type="entry name" value="HisKA"/>
    <property type="match status" value="1"/>
</dbReference>
<evidence type="ECO:0000256" key="3">
    <source>
        <dbReference type="ARBA" id="ARBA00022606"/>
    </source>
</evidence>
<dbReference type="InterPro" id="IPR044767">
    <property type="entry name" value="Phy_HATPase-like"/>
</dbReference>
<dbReference type="InterPro" id="IPR005467">
    <property type="entry name" value="His_kinase_dom"/>
</dbReference>
<dbReference type="InterPro" id="IPR013515">
    <property type="entry name" value="Phytochrome_cen-reg"/>
</dbReference>